<name>A0A7R9CFZ9_TIMCR</name>
<proteinExistence type="predicted"/>
<accession>A0A7R9CFZ9</accession>
<gene>
    <name evidence="2" type="ORF">TCEB3V08_LOCUS2539</name>
</gene>
<protein>
    <submittedName>
        <fullName evidence="2">Uncharacterized protein</fullName>
    </submittedName>
</protein>
<evidence type="ECO:0000256" key="1">
    <source>
        <dbReference type="SAM" id="MobiDB-lite"/>
    </source>
</evidence>
<dbReference type="EMBL" id="OC317024">
    <property type="protein sequence ID" value="CAD7394620.1"/>
    <property type="molecule type" value="Genomic_DNA"/>
</dbReference>
<sequence>MSLETHAKLQKFDLRRGGDSDATIIAVFSTMSRVSLVAVSSTRGGYNIVQKEGEGLVPYCATGLCALADKLASPQPNPRSFILPPARELEYPGKEVIQDRPTSELHVTWKEQPKTQAACPGLKEAPSDRTPGATLAPHAHIHTPSFRDESVTASSRMMDHPHYQASSHFSSYGKSPASFRRGSISQLANKGWFNSLLRKIEEGVALTDSWNAALKAMLKISMS</sequence>
<organism evidence="2">
    <name type="scientific">Timema cristinae</name>
    <name type="common">Walking stick</name>
    <dbReference type="NCBI Taxonomy" id="61476"/>
    <lineage>
        <taxon>Eukaryota</taxon>
        <taxon>Metazoa</taxon>
        <taxon>Ecdysozoa</taxon>
        <taxon>Arthropoda</taxon>
        <taxon>Hexapoda</taxon>
        <taxon>Insecta</taxon>
        <taxon>Pterygota</taxon>
        <taxon>Neoptera</taxon>
        <taxon>Polyneoptera</taxon>
        <taxon>Phasmatodea</taxon>
        <taxon>Timematodea</taxon>
        <taxon>Timematoidea</taxon>
        <taxon>Timematidae</taxon>
        <taxon>Timema</taxon>
    </lineage>
</organism>
<evidence type="ECO:0000313" key="2">
    <source>
        <dbReference type="EMBL" id="CAD7394620.1"/>
    </source>
</evidence>
<reference evidence="2" key="1">
    <citation type="submission" date="2020-11" db="EMBL/GenBank/DDBJ databases">
        <authorList>
            <person name="Tran Van P."/>
        </authorList>
    </citation>
    <scope>NUCLEOTIDE SEQUENCE</scope>
</reference>
<dbReference type="AlphaFoldDB" id="A0A7R9CFZ9"/>
<feature type="region of interest" description="Disordered" evidence="1">
    <location>
        <begin position="113"/>
        <end position="137"/>
    </location>
</feature>